<name>A0A917TSC5_9ACTN</name>
<gene>
    <name evidence="4" type="ORF">GCM10007977_041410</name>
</gene>
<evidence type="ECO:0000259" key="3">
    <source>
        <dbReference type="PROSITE" id="PS51480"/>
    </source>
</evidence>
<dbReference type="InterPro" id="IPR012737">
    <property type="entry name" value="DhaK_L_YcgS"/>
</dbReference>
<evidence type="ECO:0000313" key="5">
    <source>
        <dbReference type="Proteomes" id="UP000642070"/>
    </source>
</evidence>
<dbReference type="GO" id="GO:0004371">
    <property type="term" value="F:glycerone kinase activity"/>
    <property type="evidence" value="ECO:0007669"/>
    <property type="project" value="InterPro"/>
</dbReference>
<dbReference type="SUPFAM" id="SSF101473">
    <property type="entry name" value="DhaL-like"/>
    <property type="match status" value="1"/>
</dbReference>
<dbReference type="AlphaFoldDB" id="A0A917TSC5"/>
<dbReference type="PROSITE" id="PS51480">
    <property type="entry name" value="DHAL"/>
    <property type="match status" value="1"/>
</dbReference>
<organism evidence="4 5">
    <name type="scientific">Dactylosporangium sucinum</name>
    <dbReference type="NCBI Taxonomy" id="1424081"/>
    <lineage>
        <taxon>Bacteria</taxon>
        <taxon>Bacillati</taxon>
        <taxon>Actinomycetota</taxon>
        <taxon>Actinomycetes</taxon>
        <taxon>Micromonosporales</taxon>
        <taxon>Micromonosporaceae</taxon>
        <taxon>Dactylosporangium</taxon>
    </lineage>
</organism>
<dbReference type="SMART" id="SM01120">
    <property type="entry name" value="Dak2"/>
    <property type="match status" value="1"/>
</dbReference>
<evidence type="ECO:0000313" key="4">
    <source>
        <dbReference type="EMBL" id="GGM35711.1"/>
    </source>
</evidence>
<feature type="domain" description="DhaL" evidence="3">
    <location>
        <begin position="7"/>
        <end position="204"/>
    </location>
</feature>
<evidence type="ECO:0000256" key="1">
    <source>
        <dbReference type="ARBA" id="ARBA00022679"/>
    </source>
</evidence>
<reference evidence="4" key="1">
    <citation type="journal article" date="2014" name="Int. J. Syst. Evol. Microbiol.">
        <title>Complete genome sequence of Corynebacterium casei LMG S-19264T (=DSM 44701T), isolated from a smear-ripened cheese.</title>
        <authorList>
            <consortium name="US DOE Joint Genome Institute (JGI-PGF)"/>
            <person name="Walter F."/>
            <person name="Albersmeier A."/>
            <person name="Kalinowski J."/>
            <person name="Ruckert C."/>
        </authorList>
    </citation>
    <scope>NUCLEOTIDE SEQUENCE</scope>
    <source>
        <strain evidence="4">JCM 19831</strain>
    </source>
</reference>
<dbReference type="PANTHER" id="PTHR28629:SF4">
    <property type="entry name" value="TRIOKINASE_FMN CYCLASE"/>
    <property type="match status" value="1"/>
</dbReference>
<keyword evidence="5" id="KW-1185">Reference proteome</keyword>
<dbReference type="InterPro" id="IPR036117">
    <property type="entry name" value="DhaL_dom_sf"/>
</dbReference>
<proteinExistence type="predicted"/>
<accession>A0A917TSC5</accession>
<dbReference type="RefSeq" id="WP_190251533.1">
    <property type="nucleotide sequence ID" value="NZ_BMPI01000019.1"/>
</dbReference>
<dbReference type="NCBIfam" id="TIGR02365">
    <property type="entry name" value="dha_L_ycgS"/>
    <property type="match status" value="1"/>
</dbReference>
<reference evidence="4" key="2">
    <citation type="submission" date="2020-09" db="EMBL/GenBank/DDBJ databases">
        <authorList>
            <person name="Sun Q."/>
            <person name="Ohkuma M."/>
        </authorList>
    </citation>
    <scope>NUCLEOTIDE SEQUENCE</scope>
    <source>
        <strain evidence="4">JCM 19831</strain>
    </source>
</reference>
<dbReference type="Pfam" id="PF02734">
    <property type="entry name" value="Dak2"/>
    <property type="match status" value="1"/>
</dbReference>
<dbReference type="GO" id="GO:0005829">
    <property type="term" value="C:cytosol"/>
    <property type="evidence" value="ECO:0007669"/>
    <property type="project" value="TreeGrafter"/>
</dbReference>
<sequence>MQALRLDDARSWVARFIERIEERHQELTDLDRRAGDGDYGTNVRSALRRAQRTLENAHPDTVAEVFAAVSDGFLRTGGTSGPLFGMWFREFARAAPDGLTAARLALAAGNALAAVQRLGHAEPGHKTMVDAMAPAAAALAAAAADDEDVLRALARAASAARAGAESTAQLTARRGRASYVGDHAVGVIDPGALTVAVFFESALSPASAA</sequence>
<dbReference type="PANTHER" id="PTHR28629">
    <property type="entry name" value="TRIOKINASE/FMN CYCLASE"/>
    <property type="match status" value="1"/>
</dbReference>
<dbReference type="InterPro" id="IPR004007">
    <property type="entry name" value="DhaL_dom"/>
</dbReference>
<dbReference type="InterPro" id="IPR050861">
    <property type="entry name" value="Dihydroxyacetone_Kinase"/>
</dbReference>
<dbReference type="FunFam" id="1.25.40.340:FF:000002">
    <property type="entry name" value="Dihydroxyacetone kinase, L subunit"/>
    <property type="match status" value="1"/>
</dbReference>
<keyword evidence="1" id="KW-0808">Transferase</keyword>
<dbReference type="GO" id="GO:0019563">
    <property type="term" value="P:glycerol catabolic process"/>
    <property type="evidence" value="ECO:0007669"/>
    <property type="project" value="TreeGrafter"/>
</dbReference>
<dbReference type="EMBL" id="BMPI01000019">
    <property type="protein sequence ID" value="GGM35711.1"/>
    <property type="molecule type" value="Genomic_DNA"/>
</dbReference>
<protein>
    <submittedName>
        <fullName evidence="4">Dihydroxyacetone kinase</fullName>
    </submittedName>
</protein>
<keyword evidence="2 4" id="KW-0418">Kinase</keyword>
<dbReference type="Gene3D" id="1.25.40.340">
    <property type="match status" value="1"/>
</dbReference>
<evidence type="ECO:0000256" key="2">
    <source>
        <dbReference type="ARBA" id="ARBA00022777"/>
    </source>
</evidence>
<comment type="caution">
    <text evidence="4">The sequence shown here is derived from an EMBL/GenBank/DDBJ whole genome shotgun (WGS) entry which is preliminary data.</text>
</comment>
<dbReference type="Proteomes" id="UP000642070">
    <property type="component" value="Unassembled WGS sequence"/>
</dbReference>